<protein>
    <submittedName>
        <fullName evidence="3">Uncharacterized protein</fullName>
    </submittedName>
</protein>
<proteinExistence type="predicted"/>
<dbReference type="Pfam" id="PF07734">
    <property type="entry name" value="FBA_1"/>
    <property type="match status" value="1"/>
</dbReference>
<dbReference type="InterPro" id="IPR050796">
    <property type="entry name" value="SCF_F-box_component"/>
</dbReference>
<dbReference type="InterPro" id="IPR006527">
    <property type="entry name" value="F-box-assoc_dom_typ1"/>
</dbReference>
<dbReference type="NCBIfam" id="TIGR01640">
    <property type="entry name" value="F_box_assoc_1"/>
    <property type="match status" value="1"/>
</dbReference>
<evidence type="ECO:0000259" key="2">
    <source>
        <dbReference type="Pfam" id="PF07734"/>
    </source>
</evidence>
<dbReference type="PANTHER" id="PTHR31672">
    <property type="entry name" value="BNACNNG10540D PROTEIN"/>
    <property type="match status" value="1"/>
</dbReference>
<dbReference type="InterPro" id="IPR036047">
    <property type="entry name" value="F-box-like_dom_sf"/>
</dbReference>
<dbReference type="OrthoDB" id="605328at2759"/>
<dbReference type="SUPFAM" id="SSF81383">
    <property type="entry name" value="F-box domain"/>
    <property type="match status" value="1"/>
</dbReference>
<dbReference type="STRING" id="93759.A0A1R3JVS9"/>
<dbReference type="InterPro" id="IPR001810">
    <property type="entry name" value="F-box_dom"/>
</dbReference>
<reference evidence="4" key="1">
    <citation type="submission" date="2013-09" db="EMBL/GenBank/DDBJ databases">
        <title>Corchorus olitorius genome sequencing.</title>
        <authorList>
            <person name="Alam M."/>
            <person name="Haque M.S."/>
            <person name="Islam M.S."/>
            <person name="Emdad E.M."/>
            <person name="Islam M.M."/>
            <person name="Ahmed B."/>
            <person name="Halim A."/>
            <person name="Hossen Q.M.M."/>
            <person name="Hossain M.Z."/>
            <person name="Ahmed R."/>
            <person name="Khan M.M."/>
            <person name="Islam R."/>
            <person name="Rashid M.M."/>
            <person name="Khan S.A."/>
            <person name="Rahman M.S."/>
            <person name="Alam M."/>
            <person name="Yahiya A.S."/>
            <person name="Khan M.S."/>
            <person name="Azam M.S."/>
            <person name="Haque T."/>
            <person name="Lashkar M.Z.H."/>
            <person name="Akhand A.I."/>
            <person name="Morshed G."/>
            <person name="Roy S."/>
            <person name="Uddin K.S."/>
            <person name="Rabeya T."/>
            <person name="Hossain A.S."/>
            <person name="Chowdhury A."/>
            <person name="Snigdha A.R."/>
            <person name="Mortoza M.S."/>
            <person name="Matin S.A."/>
            <person name="Hoque S.M.E."/>
            <person name="Islam M.K."/>
            <person name="Roy D.K."/>
            <person name="Haider R."/>
            <person name="Moosa M.M."/>
            <person name="Elias S.M."/>
            <person name="Hasan A.M."/>
            <person name="Jahan S."/>
            <person name="Shafiuddin M."/>
            <person name="Mahmood N."/>
            <person name="Shommy N.S."/>
        </authorList>
    </citation>
    <scope>NUCLEOTIDE SEQUENCE [LARGE SCALE GENOMIC DNA]</scope>
    <source>
        <strain evidence="4">cv. O-4</strain>
    </source>
</reference>
<feature type="domain" description="F-box" evidence="1">
    <location>
        <begin position="18"/>
        <end position="52"/>
    </location>
</feature>
<evidence type="ECO:0000313" key="3">
    <source>
        <dbReference type="EMBL" id="OMO98920.1"/>
    </source>
</evidence>
<keyword evidence="4" id="KW-1185">Reference proteome</keyword>
<name>A0A1R3JVS9_9ROSI</name>
<dbReference type="InterPro" id="IPR017451">
    <property type="entry name" value="F-box-assoc_interact_dom"/>
</dbReference>
<organism evidence="3 4">
    <name type="scientific">Corchorus olitorius</name>
    <dbReference type="NCBI Taxonomy" id="93759"/>
    <lineage>
        <taxon>Eukaryota</taxon>
        <taxon>Viridiplantae</taxon>
        <taxon>Streptophyta</taxon>
        <taxon>Embryophyta</taxon>
        <taxon>Tracheophyta</taxon>
        <taxon>Spermatophyta</taxon>
        <taxon>Magnoliopsida</taxon>
        <taxon>eudicotyledons</taxon>
        <taxon>Gunneridae</taxon>
        <taxon>Pentapetalae</taxon>
        <taxon>rosids</taxon>
        <taxon>malvids</taxon>
        <taxon>Malvales</taxon>
        <taxon>Malvaceae</taxon>
        <taxon>Grewioideae</taxon>
        <taxon>Apeibeae</taxon>
        <taxon>Corchorus</taxon>
    </lineage>
</organism>
<dbReference type="Pfam" id="PF00646">
    <property type="entry name" value="F-box"/>
    <property type="match status" value="1"/>
</dbReference>
<evidence type="ECO:0000313" key="4">
    <source>
        <dbReference type="Proteomes" id="UP000187203"/>
    </source>
</evidence>
<comment type="caution">
    <text evidence="3">The sequence shown here is derived from an EMBL/GenBank/DDBJ whole genome shotgun (WGS) entry which is preliminary data.</text>
</comment>
<dbReference type="AlphaFoldDB" id="A0A1R3JVS9"/>
<gene>
    <name evidence="3" type="ORF">COLO4_13626</name>
</gene>
<evidence type="ECO:0000259" key="1">
    <source>
        <dbReference type="Pfam" id="PF00646"/>
    </source>
</evidence>
<feature type="domain" description="F-box associated beta-propeller type 1" evidence="2">
    <location>
        <begin position="86"/>
        <end position="244"/>
    </location>
</feature>
<accession>A0A1R3JVS9</accession>
<dbReference type="Proteomes" id="UP000187203">
    <property type="component" value="Unassembled WGS sequence"/>
</dbReference>
<sequence>MKKTSIVISSAEIIGNNPDLLTQIVIRIPTKPLLKFRCVSKQWLSLLSCPDFCLSHTRYHHQTNGVLTPTGLLLVWSNESKCHLVSLKHNSTVPLFDFLNTPNISVIRSCNGLFLCKSLLETSYSTVIYKYFICNPTTRKFKELSFPAIPEQDVYLHLFLAFDPLKSPHYKIFRLWKASPSSRTKYQLDIYSSETDSWSASSYCFNLERSLNSKGSVFCNGKLYLRHDGGTKLLCLDVENESSMAPIQIALPINTLDLLKRIEIGECQGVLHVAVTNYYTRTDFELKVFEMKHDYSGWVLKHHLCIDRSVKGFYKLFQGHGRRWYYLRFYDVCITQVGKGEEPKIFVWIKNKVIFYDFEDGAWKFLCDLERKNHKYLFNYYENLSSV</sequence>
<dbReference type="EMBL" id="AWUE01015212">
    <property type="protein sequence ID" value="OMO98920.1"/>
    <property type="molecule type" value="Genomic_DNA"/>
</dbReference>